<dbReference type="InterPro" id="IPR011990">
    <property type="entry name" value="TPR-like_helical_dom_sf"/>
</dbReference>
<feature type="coiled-coil region" evidence="1">
    <location>
        <begin position="532"/>
        <end position="580"/>
    </location>
</feature>
<dbReference type="Proteomes" id="UP000280708">
    <property type="component" value="Chromosome"/>
</dbReference>
<dbReference type="EMBL" id="CP033230">
    <property type="protein sequence ID" value="AYO78024.1"/>
    <property type="molecule type" value="Genomic_DNA"/>
</dbReference>
<feature type="compositionally biased region" description="Pro residues" evidence="2">
    <location>
        <begin position="467"/>
        <end position="480"/>
    </location>
</feature>
<dbReference type="AlphaFoldDB" id="A0A3G2UTT9"/>
<protein>
    <submittedName>
        <fullName evidence="4">SPOR domain-containing protein</fullName>
    </submittedName>
</protein>
<sequence>MTRSHLWILGSLLLATAAQAQTDQADLVRPSGAADLNNNLAKLATNPRDFNALVGAGEAALELDDARAAAGFFARADAIQPNNGRTKAGLGRVMLKMQNPAEALRLFDQATRAGYSEATIQGDRGLARDMTGDQAGAQRDYHAALQRTPDDAELVRRYAASLGISGQVDAADKVLQPLLYKSDRAAWRYNAFILAMNNRQAEAKKVVDQTMPAQLASAITPYMQKMPYLTAAQKAAAVHFGHFPQVVAASITPIVPTPPAPGVQLASRDAAPAAAASTAPAQGDRRTTRNGSGRKRGTSLARAPLGTPPSSQSRARQPTASQPAASQPAASQPAPTQSRTPMAAQATQPTVPTPTPAPATVQPLPADTRGRQPVVQPTPSQSARSEMVQPVPGQATTQTPAPAPTPAPTPAPVRSASADVQGPPAPGLDALDGGTPRSPAPAPTTGQPSTASQLNSSALAQASSVTPPAPQGTPPAPTPQAPVATQFTLPADSAAPQPSPEATRSLADIIHAIDVPDSERRSNVVAVDLAEVEKLQAARRAAARQAEADKAKKAAAAKAKAEADAKAKKEAEEKKRLAANPARNWVQIGTGQKSALAFTFKRLQGKYDAVAPQDGWSASWGQTSRLLIGPFASFTRAKAVEADLKKAGADAFAWQSDAGEVVEKLGSK</sequence>
<dbReference type="RefSeq" id="WP_122129776.1">
    <property type="nucleotide sequence ID" value="NZ_CP033230.1"/>
</dbReference>
<evidence type="ECO:0000313" key="5">
    <source>
        <dbReference type="Proteomes" id="UP000280708"/>
    </source>
</evidence>
<feature type="chain" id="PRO_5018030633" evidence="3">
    <location>
        <begin position="21"/>
        <end position="668"/>
    </location>
</feature>
<feature type="compositionally biased region" description="Polar residues" evidence="2">
    <location>
        <begin position="375"/>
        <end position="384"/>
    </location>
</feature>
<evidence type="ECO:0000256" key="2">
    <source>
        <dbReference type="SAM" id="MobiDB-lite"/>
    </source>
</evidence>
<reference evidence="4 5" key="1">
    <citation type="submission" date="2018-10" db="EMBL/GenBank/DDBJ databases">
        <title>Characterization and genome analysis of a novel bacterium Sphingobium yanoikuyae SJTF8 capable of degrading PAHs.</title>
        <authorList>
            <person name="Yin C."/>
            <person name="Xiong W."/>
            <person name="Liang R."/>
        </authorList>
    </citation>
    <scope>NUCLEOTIDE SEQUENCE [LARGE SCALE GENOMIC DNA]</scope>
    <source>
        <strain evidence="4 5">SJTF8</strain>
    </source>
</reference>
<feature type="compositionally biased region" description="Low complexity" evidence="2">
    <location>
        <begin position="388"/>
        <end position="400"/>
    </location>
</feature>
<feature type="signal peptide" evidence="3">
    <location>
        <begin position="1"/>
        <end position="20"/>
    </location>
</feature>
<evidence type="ECO:0000256" key="3">
    <source>
        <dbReference type="SAM" id="SignalP"/>
    </source>
</evidence>
<organism evidence="4 5">
    <name type="scientific">Sphingobium yanoikuyae</name>
    <name type="common">Sphingomonas yanoikuyae</name>
    <dbReference type="NCBI Taxonomy" id="13690"/>
    <lineage>
        <taxon>Bacteria</taxon>
        <taxon>Pseudomonadati</taxon>
        <taxon>Pseudomonadota</taxon>
        <taxon>Alphaproteobacteria</taxon>
        <taxon>Sphingomonadales</taxon>
        <taxon>Sphingomonadaceae</taxon>
        <taxon>Sphingobium</taxon>
    </lineage>
</organism>
<evidence type="ECO:0000313" key="4">
    <source>
        <dbReference type="EMBL" id="AYO78024.1"/>
    </source>
</evidence>
<keyword evidence="1" id="KW-0175">Coiled coil</keyword>
<feature type="compositionally biased region" description="Low complexity" evidence="2">
    <location>
        <begin position="449"/>
        <end position="466"/>
    </location>
</feature>
<feature type="compositionally biased region" description="Low complexity" evidence="2">
    <location>
        <begin position="266"/>
        <end position="281"/>
    </location>
</feature>
<feature type="compositionally biased region" description="Pro residues" evidence="2">
    <location>
        <begin position="401"/>
        <end position="411"/>
    </location>
</feature>
<evidence type="ECO:0000256" key="1">
    <source>
        <dbReference type="SAM" id="Coils"/>
    </source>
</evidence>
<dbReference type="Gene3D" id="1.25.40.10">
    <property type="entry name" value="Tetratricopeptide repeat domain"/>
    <property type="match status" value="1"/>
</dbReference>
<dbReference type="Pfam" id="PF14559">
    <property type="entry name" value="TPR_19"/>
    <property type="match status" value="1"/>
</dbReference>
<gene>
    <name evidence="4" type="ORF">EBF16_14745</name>
</gene>
<feature type="compositionally biased region" description="Low complexity" evidence="2">
    <location>
        <begin position="314"/>
        <end position="350"/>
    </location>
</feature>
<proteinExistence type="predicted"/>
<feature type="region of interest" description="Disordered" evidence="2">
    <location>
        <begin position="260"/>
        <end position="505"/>
    </location>
</feature>
<name>A0A3G2UTT9_SPHYA</name>
<accession>A0A3G2UTT9</accession>
<keyword evidence="3" id="KW-0732">Signal</keyword>
<dbReference type="SUPFAM" id="SSF48452">
    <property type="entry name" value="TPR-like"/>
    <property type="match status" value="1"/>
</dbReference>